<organism evidence="7">
    <name type="scientific">Gongylonema pulchrum</name>
    <dbReference type="NCBI Taxonomy" id="637853"/>
    <lineage>
        <taxon>Eukaryota</taxon>
        <taxon>Metazoa</taxon>
        <taxon>Ecdysozoa</taxon>
        <taxon>Nematoda</taxon>
        <taxon>Chromadorea</taxon>
        <taxon>Rhabditida</taxon>
        <taxon>Spirurina</taxon>
        <taxon>Spiruromorpha</taxon>
        <taxon>Spiruroidea</taxon>
        <taxon>Gongylonematidae</taxon>
        <taxon>Gongylonema</taxon>
    </lineage>
</organism>
<dbReference type="OrthoDB" id="2789670at2759"/>
<accession>A0A183E0V0</accession>
<name>A0A183E0V0_9BILA</name>
<dbReference type="GO" id="GO:0020037">
    <property type="term" value="F:heme binding"/>
    <property type="evidence" value="ECO:0007669"/>
    <property type="project" value="InterPro"/>
</dbReference>
<dbReference type="EMBL" id="UYRT01081440">
    <property type="protein sequence ID" value="VDN24422.1"/>
    <property type="molecule type" value="Genomic_DNA"/>
</dbReference>
<evidence type="ECO:0000256" key="2">
    <source>
        <dbReference type="ARBA" id="ARBA00022723"/>
    </source>
</evidence>
<keyword evidence="2" id="KW-0479">Metal-binding</keyword>
<reference evidence="5 6" key="2">
    <citation type="submission" date="2018-11" db="EMBL/GenBank/DDBJ databases">
        <authorList>
            <consortium name="Pathogen Informatics"/>
        </authorList>
    </citation>
    <scope>NUCLEOTIDE SEQUENCE [LARGE SCALE GENOMIC DNA]</scope>
</reference>
<dbReference type="Gene3D" id="1.10.630.10">
    <property type="entry name" value="Cytochrome P450"/>
    <property type="match status" value="1"/>
</dbReference>
<dbReference type="SUPFAM" id="SSF48264">
    <property type="entry name" value="Cytochrome P450"/>
    <property type="match status" value="1"/>
</dbReference>
<gene>
    <name evidence="5" type="ORF">GPUH_LOCUS14589</name>
</gene>
<dbReference type="PANTHER" id="PTHR24300">
    <property type="entry name" value="CYTOCHROME P450 508A4-RELATED"/>
    <property type="match status" value="1"/>
</dbReference>
<evidence type="ECO:0000313" key="7">
    <source>
        <dbReference type="WBParaSite" id="GPUH_0001461001-mRNA-1"/>
    </source>
</evidence>
<keyword evidence="3" id="KW-0408">Iron</keyword>
<evidence type="ECO:0000313" key="5">
    <source>
        <dbReference type="EMBL" id="VDN24422.1"/>
    </source>
</evidence>
<proteinExistence type="inferred from homology"/>
<dbReference type="GO" id="GO:0006082">
    <property type="term" value="P:organic acid metabolic process"/>
    <property type="evidence" value="ECO:0007669"/>
    <property type="project" value="TreeGrafter"/>
</dbReference>
<dbReference type="GO" id="GO:0005737">
    <property type="term" value="C:cytoplasm"/>
    <property type="evidence" value="ECO:0007669"/>
    <property type="project" value="TreeGrafter"/>
</dbReference>
<dbReference type="Pfam" id="PF00067">
    <property type="entry name" value="p450"/>
    <property type="match status" value="1"/>
</dbReference>
<dbReference type="InterPro" id="IPR050182">
    <property type="entry name" value="Cytochrome_P450_fam2"/>
</dbReference>
<evidence type="ECO:0000313" key="6">
    <source>
        <dbReference type="Proteomes" id="UP000271098"/>
    </source>
</evidence>
<sequence length="68" mass="7655">METTVTTLKWGFLLSIVHPEVQDKVQQELDQIGTKITLADKANCPFTMATIHVSFSILHQHSSALLQY</sequence>
<dbReference type="GO" id="GO:0005506">
    <property type="term" value="F:iron ion binding"/>
    <property type="evidence" value="ECO:0007669"/>
    <property type="project" value="InterPro"/>
</dbReference>
<keyword evidence="4" id="KW-0503">Monooxygenase</keyword>
<protein>
    <submittedName>
        <fullName evidence="7">AKAP7_NLS domain-containing protein</fullName>
    </submittedName>
</protein>
<dbReference type="PANTHER" id="PTHR24300:SF414">
    <property type="entry name" value="CYTOCHROME P450 FAMILY"/>
    <property type="match status" value="1"/>
</dbReference>
<dbReference type="InterPro" id="IPR001128">
    <property type="entry name" value="Cyt_P450"/>
</dbReference>
<evidence type="ECO:0000256" key="3">
    <source>
        <dbReference type="ARBA" id="ARBA00023004"/>
    </source>
</evidence>
<comment type="similarity">
    <text evidence="1">Belongs to the cytochrome P450 family.</text>
</comment>
<evidence type="ECO:0000256" key="1">
    <source>
        <dbReference type="ARBA" id="ARBA00010617"/>
    </source>
</evidence>
<dbReference type="Proteomes" id="UP000271098">
    <property type="component" value="Unassembled WGS sequence"/>
</dbReference>
<reference evidence="7" key="1">
    <citation type="submission" date="2016-06" db="UniProtKB">
        <authorList>
            <consortium name="WormBaseParasite"/>
        </authorList>
    </citation>
    <scope>IDENTIFICATION</scope>
</reference>
<dbReference type="WBParaSite" id="GPUH_0001461001-mRNA-1">
    <property type="protein sequence ID" value="GPUH_0001461001-mRNA-1"/>
    <property type="gene ID" value="GPUH_0001461001"/>
</dbReference>
<keyword evidence="6" id="KW-1185">Reference proteome</keyword>
<keyword evidence="4" id="KW-0560">Oxidoreductase</keyword>
<dbReference type="InterPro" id="IPR036396">
    <property type="entry name" value="Cyt_P450_sf"/>
</dbReference>
<dbReference type="AlphaFoldDB" id="A0A183E0V0"/>
<dbReference type="GO" id="GO:0006805">
    <property type="term" value="P:xenobiotic metabolic process"/>
    <property type="evidence" value="ECO:0007669"/>
    <property type="project" value="TreeGrafter"/>
</dbReference>
<dbReference type="GO" id="GO:0016712">
    <property type="term" value="F:oxidoreductase activity, acting on paired donors, with incorporation or reduction of molecular oxygen, reduced flavin or flavoprotein as one donor, and incorporation of one atom of oxygen"/>
    <property type="evidence" value="ECO:0007669"/>
    <property type="project" value="TreeGrafter"/>
</dbReference>
<evidence type="ECO:0000256" key="4">
    <source>
        <dbReference type="ARBA" id="ARBA00023033"/>
    </source>
</evidence>